<reference evidence="2" key="1">
    <citation type="submission" date="2013-08" db="EMBL/GenBank/DDBJ databases">
        <authorList>
            <person name="Mendez C."/>
            <person name="Richter M."/>
            <person name="Ferrer M."/>
            <person name="Sanchez J."/>
        </authorList>
    </citation>
    <scope>NUCLEOTIDE SEQUENCE</scope>
</reference>
<proteinExistence type="predicted"/>
<comment type="caution">
    <text evidence="2">The sequence shown here is derived from an EMBL/GenBank/DDBJ whole genome shotgun (WGS) entry which is preliminary data.</text>
</comment>
<feature type="domain" description="DUF6788" evidence="1">
    <location>
        <begin position="23"/>
        <end position="83"/>
    </location>
</feature>
<dbReference type="Pfam" id="PF20586">
    <property type="entry name" value="DUF6788"/>
    <property type="match status" value="1"/>
</dbReference>
<dbReference type="AlphaFoldDB" id="T1D8D7"/>
<gene>
    <name evidence="2" type="ORF">B1B_00934</name>
</gene>
<organism evidence="2">
    <name type="scientific">mine drainage metagenome</name>
    <dbReference type="NCBI Taxonomy" id="410659"/>
    <lineage>
        <taxon>unclassified sequences</taxon>
        <taxon>metagenomes</taxon>
        <taxon>ecological metagenomes</taxon>
    </lineage>
</organism>
<protein>
    <recommendedName>
        <fullName evidence="1">DUF6788 domain-containing protein</fullName>
    </recommendedName>
</protein>
<accession>T1D8D7</accession>
<evidence type="ECO:0000259" key="1">
    <source>
        <dbReference type="Pfam" id="PF20586"/>
    </source>
</evidence>
<sequence length="119" mass="13732">MGGALTQLGPKGSPEHRRRFENYRRALASTDFFLRGSVVKRYMPCGRAGCRCQGSPPRLHGPYYQWTWKERGKTVTVRLTPEVARVYGAWIKNGRRLDQIARKMEAVVREAAEELRRQP</sequence>
<evidence type="ECO:0000313" key="2">
    <source>
        <dbReference type="EMBL" id="EQD77684.1"/>
    </source>
</evidence>
<reference evidence="2" key="2">
    <citation type="journal article" date="2014" name="ISME J.">
        <title>Microbial stratification in low pH oxic and suboxic macroscopic growths along an acid mine drainage.</title>
        <authorList>
            <person name="Mendez-Garcia C."/>
            <person name="Mesa V."/>
            <person name="Sprenger R.R."/>
            <person name="Richter M."/>
            <person name="Diez M.S."/>
            <person name="Solano J."/>
            <person name="Bargiela R."/>
            <person name="Golyshina O.V."/>
            <person name="Manteca A."/>
            <person name="Ramos J.L."/>
            <person name="Gallego J.R."/>
            <person name="Llorente I."/>
            <person name="Martins Dos Santos V.A."/>
            <person name="Jensen O.N."/>
            <person name="Pelaez A.I."/>
            <person name="Sanchez J."/>
            <person name="Ferrer M."/>
        </authorList>
    </citation>
    <scope>NUCLEOTIDE SEQUENCE</scope>
</reference>
<name>T1D8D7_9ZZZZ</name>
<dbReference type="InterPro" id="IPR046738">
    <property type="entry name" value="DUF6788"/>
</dbReference>
<dbReference type="EMBL" id="AUZY01000684">
    <property type="protein sequence ID" value="EQD77684.1"/>
    <property type="molecule type" value="Genomic_DNA"/>
</dbReference>